<keyword evidence="15" id="KW-1185">Reference proteome</keyword>
<dbReference type="PANTHER" id="PTHR24056">
    <property type="entry name" value="CELL DIVISION PROTEIN KINASE"/>
    <property type="match status" value="1"/>
</dbReference>
<dbReference type="InterPro" id="IPR000719">
    <property type="entry name" value="Prot_kinase_dom"/>
</dbReference>
<organism evidence="14 15">
    <name type="scientific">Porphyra umbilicalis</name>
    <name type="common">Purple laver</name>
    <name type="synonym">Red alga</name>
    <dbReference type="NCBI Taxonomy" id="2786"/>
    <lineage>
        <taxon>Eukaryota</taxon>
        <taxon>Rhodophyta</taxon>
        <taxon>Bangiophyceae</taxon>
        <taxon>Bangiales</taxon>
        <taxon>Bangiaceae</taxon>
        <taxon>Porphyra</taxon>
    </lineage>
</organism>
<sequence>MTPPLTPPAPTHPHHTTHSARHHPDRQPCFISTPYSCHDLHHPAHVPVFASTPLHPHHRALPLPRPPPSPLPPPLLYHLLLLPVFSPVPLSPHTPHLPLAIPTMENYERTGVLGQGTYGKVYKATHTETGQVVALKKTLLTNEEEGVPPTTLREVSILRALDSPYVVKLEEVVHQEETDGKPLLYLVFEFLDHDLKQFQSATVGKHRPINYKLAKNFCFQILLGLKYCHASAVMHRDIKPQNLLVDKEAALIKLADFGLGRVFSLPVEKYTHEVVTLWYRAPEILLGTRCYSTGIDTWSVGCVFAEIMTGKALFQGESEIEQLMSIFRVLGTPTEASWPGVGQLRDFHPFPQWHKTPLLTANPALAVCEAEGGLELLEGLLELDPAKRWSAARAVRHRYFDDIREAYGHGPAGRNAENMPTRPAAGRR</sequence>
<evidence type="ECO:0000256" key="5">
    <source>
        <dbReference type="ARBA" id="ARBA00022741"/>
    </source>
</evidence>
<dbReference type="OrthoDB" id="1732493at2759"/>
<keyword evidence="3 11" id="KW-0723">Serine/threonine-protein kinase</keyword>
<dbReference type="GO" id="GO:0010389">
    <property type="term" value="P:regulation of G2/M transition of mitotic cell cycle"/>
    <property type="evidence" value="ECO:0007669"/>
    <property type="project" value="TreeGrafter"/>
</dbReference>
<dbReference type="PROSITE" id="PS50011">
    <property type="entry name" value="PROTEIN_KINASE_DOM"/>
    <property type="match status" value="1"/>
</dbReference>
<dbReference type="InterPro" id="IPR008271">
    <property type="entry name" value="Ser/Thr_kinase_AS"/>
</dbReference>
<dbReference type="PANTHER" id="PTHR24056:SF254">
    <property type="entry name" value="CYCLIN-DEPENDENT KINASE 2"/>
    <property type="match status" value="1"/>
</dbReference>
<dbReference type="SMART" id="SM00220">
    <property type="entry name" value="S_TKc"/>
    <property type="match status" value="1"/>
</dbReference>
<protein>
    <recommendedName>
        <fullName evidence="2">cyclin-dependent kinase</fullName>
        <ecNumber evidence="2">2.7.11.22</ecNumber>
    </recommendedName>
</protein>
<keyword evidence="7 10" id="KW-0067">ATP-binding</keyword>
<comment type="catalytic activity">
    <reaction evidence="8">
        <text>L-threonyl-[protein] + ATP = O-phospho-L-threonyl-[protein] + ADP + H(+)</text>
        <dbReference type="Rhea" id="RHEA:46608"/>
        <dbReference type="Rhea" id="RHEA-COMP:11060"/>
        <dbReference type="Rhea" id="RHEA-COMP:11605"/>
        <dbReference type="ChEBI" id="CHEBI:15378"/>
        <dbReference type="ChEBI" id="CHEBI:30013"/>
        <dbReference type="ChEBI" id="CHEBI:30616"/>
        <dbReference type="ChEBI" id="CHEBI:61977"/>
        <dbReference type="ChEBI" id="CHEBI:456216"/>
        <dbReference type="EC" id="2.7.11.22"/>
    </reaction>
</comment>
<dbReference type="GO" id="GO:0005524">
    <property type="term" value="F:ATP binding"/>
    <property type="evidence" value="ECO:0007669"/>
    <property type="project" value="UniProtKB-UniRule"/>
</dbReference>
<keyword evidence="6" id="KW-0418">Kinase</keyword>
<evidence type="ECO:0000259" key="13">
    <source>
        <dbReference type="PROSITE" id="PS50011"/>
    </source>
</evidence>
<accession>A0A1X6NKX3</accession>
<dbReference type="PROSITE" id="PS00108">
    <property type="entry name" value="PROTEIN_KINASE_ST"/>
    <property type="match status" value="1"/>
</dbReference>
<evidence type="ECO:0000256" key="9">
    <source>
        <dbReference type="ARBA" id="ARBA00048367"/>
    </source>
</evidence>
<evidence type="ECO:0000256" key="7">
    <source>
        <dbReference type="ARBA" id="ARBA00022840"/>
    </source>
</evidence>
<dbReference type="Pfam" id="PF00069">
    <property type="entry name" value="Pkinase"/>
    <property type="match status" value="1"/>
</dbReference>
<feature type="region of interest" description="Disordered" evidence="12">
    <location>
        <begin position="1"/>
        <end position="26"/>
    </location>
</feature>
<dbReference type="GO" id="GO:0000307">
    <property type="term" value="C:cyclin-dependent protein kinase holoenzyme complex"/>
    <property type="evidence" value="ECO:0007669"/>
    <property type="project" value="TreeGrafter"/>
</dbReference>
<evidence type="ECO:0000256" key="12">
    <source>
        <dbReference type="SAM" id="MobiDB-lite"/>
    </source>
</evidence>
<keyword evidence="5 10" id="KW-0547">Nucleotide-binding</keyword>
<dbReference type="GO" id="GO:0005634">
    <property type="term" value="C:nucleus"/>
    <property type="evidence" value="ECO:0007669"/>
    <property type="project" value="TreeGrafter"/>
</dbReference>
<dbReference type="InterPro" id="IPR017441">
    <property type="entry name" value="Protein_kinase_ATP_BS"/>
</dbReference>
<dbReference type="EC" id="2.7.11.22" evidence="2"/>
<dbReference type="Gene3D" id="3.30.200.20">
    <property type="entry name" value="Phosphorylase Kinase, domain 1"/>
    <property type="match status" value="1"/>
</dbReference>
<dbReference type="GO" id="GO:0007165">
    <property type="term" value="P:signal transduction"/>
    <property type="evidence" value="ECO:0007669"/>
    <property type="project" value="TreeGrafter"/>
</dbReference>
<dbReference type="GO" id="GO:0005737">
    <property type="term" value="C:cytoplasm"/>
    <property type="evidence" value="ECO:0007669"/>
    <property type="project" value="TreeGrafter"/>
</dbReference>
<feature type="compositionally biased region" description="Basic residues" evidence="12">
    <location>
        <begin position="12"/>
        <end position="24"/>
    </location>
</feature>
<dbReference type="GO" id="GO:0000082">
    <property type="term" value="P:G1/S transition of mitotic cell cycle"/>
    <property type="evidence" value="ECO:0007669"/>
    <property type="project" value="TreeGrafter"/>
</dbReference>
<evidence type="ECO:0000256" key="6">
    <source>
        <dbReference type="ARBA" id="ARBA00022777"/>
    </source>
</evidence>
<dbReference type="PROSITE" id="PS00107">
    <property type="entry name" value="PROTEIN_KINASE_ATP"/>
    <property type="match status" value="1"/>
</dbReference>
<dbReference type="Gene3D" id="1.10.510.10">
    <property type="entry name" value="Transferase(Phosphotransferase) domain 1"/>
    <property type="match status" value="1"/>
</dbReference>
<evidence type="ECO:0000313" key="15">
    <source>
        <dbReference type="Proteomes" id="UP000218209"/>
    </source>
</evidence>
<dbReference type="Proteomes" id="UP000218209">
    <property type="component" value="Unassembled WGS sequence"/>
</dbReference>
<dbReference type="GO" id="GO:0010468">
    <property type="term" value="P:regulation of gene expression"/>
    <property type="evidence" value="ECO:0007669"/>
    <property type="project" value="TreeGrafter"/>
</dbReference>
<evidence type="ECO:0000313" key="14">
    <source>
        <dbReference type="EMBL" id="OSX69264.1"/>
    </source>
</evidence>
<dbReference type="FunFam" id="1.10.510.10:FF:000611">
    <property type="entry name" value="CMGC family protein kinase"/>
    <property type="match status" value="1"/>
</dbReference>
<feature type="compositionally biased region" description="Pro residues" evidence="12">
    <location>
        <begin position="1"/>
        <end position="11"/>
    </location>
</feature>
<dbReference type="GO" id="GO:0004693">
    <property type="term" value="F:cyclin-dependent protein serine/threonine kinase activity"/>
    <property type="evidence" value="ECO:0007669"/>
    <property type="project" value="UniProtKB-EC"/>
</dbReference>
<dbReference type="InterPro" id="IPR011009">
    <property type="entry name" value="Kinase-like_dom_sf"/>
</dbReference>
<keyword evidence="4" id="KW-0808">Transferase</keyword>
<evidence type="ECO:0000256" key="4">
    <source>
        <dbReference type="ARBA" id="ARBA00022679"/>
    </source>
</evidence>
<dbReference type="GO" id="GO:0030332">
    <property type="term" value="F:cyclin binding"/>
    <property type="evidence" value="ECO:0007669"/>
    <property type="project" value="TreeGrafter"/>
</dbReference>
<reference evidence="14 15" key="1">
    <citation type="submission" date="2017-03" db="EMBL/GenBank/DDBJ databases">
        <title>WGS assembly of Porphyra umbilicalis.</title>
        <authorList>
            <person name="Brawley S.H."/>
            <person name="Blouin N.A."/>
            <person name="Ficko-Blean E."/>
            <person name="Wheeler G.L."/>
            <person name="Lohr M."/>
            <person name="Goodson H.V."/>
            <person name="Jenkins J.W."/>
            <person name="Blaby-Haas C.E."/>
            <person name="Helliwell K.E."/>
            <person name="Chan C."/>
            <person name="Marriage T."/>
            <person name="Bhattacharya D."/>
            <person name="Klein A.S."/>
            <person name="Badis Y."/>
            <person name="Brodie J."/>
            <person name="Cao Y."/>
            <person name="Collen J."/>
            <person name="Dittami S.M."/>
            <person name="Gachon C.M."/>
            <person name="Green B.R."/>
            <person name="Karpowicz S."/>
            <person name="Kim J.W."/>
            <person name="Kudahl U."/>
            <person name="Lin S."/>
            <person name="Michel G."/>
            <person name="Mittag M."/>
            <person name="Olson B.J."/>
            <person name="Pangilinan J."/>
            <person name="Peng Y."/>
            <person name="Qiu H."/>
            <person name="Shu S."/>
            <person name="Singer J.T."/>
            <person name="Smith A.G."/>
            <person name="Sprecher B.N."/>
            <person name="Wagner V."/>
            <person name="Wang W."/>
            <person name="Wang Z.-Y."/>
            <person name="Yan J."/>
            <person name="Yarish C."/>
            <person name="Zoeuner-Riek S."/>
            <person name="Zhuang Y."/>
            <person name="Zou Y."/>
            <person name="Lindquist E.A."/>
            <person name="Grimwood J."/>
            <person name="Barry K."/>
            <person name="Rokhsar D.S."/>
            <person name="Schmutz J."/>
            <person name="Stiller J.W."/>
            <person name="Grossman A.R."/>
            <person name="Prochnik S.E."/>
        </authorList>
    </citation>
    <scope>NUCLEOTIDE SEQUENCE [LARGE SCALE GENOMIC DNA]</scope>
    <source>
        <strain evidence="14">4086291</strain>
    </source>
</reference>
<evidence type="ECO:0000256" key="2">
    <source>
        <dbReference type="ARBA" id="ARBA00012425"/>
    </source>
</evidence>
<dbReference type="SUPFAM" id="SSF56112">
    <property type="entry name" value="Protein kinase-like (PK-like)"/>
    <property type="match status" value="1"/>
</dbReference>
<comment type="catalytic activity">
    <reaction evidence="9">
        <text>L-seryl-[protein] + ATP = O-phospho-L-seryl-[protein] + ADP + H(+)</text>
        <dbReference type="Rhea" id="RHEA:17989"/>
        <dbReference type="Rhea" id="RHEA-COMP:9863"/>
        <dbReference type="Rhea" id="RHEA-COMP:11604"/>
        <dbReference type="ChEBI" id="CHEBI:15378"/>
        <dbReference type="ChEBI" id="CHEBI:29999"/>
        <dbReference type="ChEBI" id="CHEBI:30616"/>
        <dbReference type="ChEBI" id="CHEBI:83421"/>
        <dbReference type="ChEBI" id="CHEBI:456216"/>
        <dbReference type="EC" id="2.7.11.22"/>
    </reaction>
</comment>
<comment type="similarity">
    <text evidence="1">Belongs to the protein kinase superfamily. CMGC Ser/Thr protein kinase family. CDC2/CDKX subfamily.</text>
</comment>
<gene>
    <name evidence="14" type="ORF">BU14_1681s0001</name>
</gene>
<dbReference type="CDD" id="cd07829">
    <property type="entry name" value="STKc_CDK_like"/>
    <property type="match status" value="1"/>
</dbReference>
<evidence type="ECO:0000256" key="11">
    <source>
        <dbReference type="RuleBase" id="RU000304"/>
    </source>
</evidence>
<evidence type="ECO:0000256" key="3">
    <source>
        <dbReference type="ARBA" id="ARBA00022527"/>
    </source>
</evidence>
<proteinExistence type="inferred from homology"/>
<dbReference type="InterPro" id="IPR050108">
    <property type="entry name" value="CDK"/>
</dbReference>
<dbReference type="AlphaFoldDB" id="A0A1X6NKX3"/>
<dbReference type="FunFam" id="3.30.200.20:FF:000124">
    <property type="entry name" value="Cyclin-dependent kinase 4"/>
    <property type="match status" value="1"/>
</dbReference>
<evidence type="ECO:0000256" key="10">
    <source>
        <dbReference type="PROSITE-ProRule" id="PRU10141"/>
    </source>
</evidence>
<feature type="domain" description="Protein kinase" evidence="13">
    <location>
        <begin position="107"/>
        <end position="400"/>
    </location>
</feature>
<evidence type="ECO:0000256" key="1">
    <source>
        <dbReference type="ARBA" id="ARBA00006485"/>
    </source>
</evidence>
<name>A0A1X6NKX3_PORUM</name>
<dbReference type="EMBL" id="KV919655">
    <property type="protein sequence ID" value="OSX69264.1"/>
    <property type="molecule type" value="Genomic_DNA"/>
</dbReference>
<feature type="binding site" evidence="10">
    <location>
        <position position="136"/>
    </location>
    <ligand>
        <name>ATP</name>
        <dbReference type="ChEBI" id="CHEBI:30616"/>
    </ligand>
</feature>
<evidence type="ECO:0000256" key="8">
    <source>
        <dbReference type="ARBA" id="ARBA00047811"/>
    </source>
</evidence>